<dbReference type="GO" id="GO:0015969">
    <property type="term" value="P:guanosine tetraphosphate metabolic process"/>
    <property type="evidence" value="ECO:0007669"/>
    <property type="project" value="InterPro"/>
</dbReference>
<dbReference type="Proteomes" id="UP001370490">
    <property type="component" value="Unassembled WGS sequence"/>
</dbReference>
<dbReference type="InterPro" id="IPR007685">
    <property type="entry name" value="RelA_SpoT"/>
</dbReference>
<proteinExistence type="predicted"/>
<evidence type="ECO:0000259" key="1">
    <source>
        <dbReference type="Pfam" id="PF04607"/>
    </source>
</evidence>
<dbReference type="Gene3D" id="3.30.460.10">
    <property type="entry name" value="Beta Polymerase, domain 2"/>
    <property type="match status" value="1"/>
</dbReference>
<dbReference type="Pfam" id="PF04607">
    <property type="entry name" value="RelA_SpoT"/>
    <property type="match status" value="1"/>
</dbReference>
<evidence type="ECO:0000313" key="2">
    <source>
        <dbReference type="EMBL" id="KAK6930371.1"/>
    </source>
</evidence>
<dbReference type="AlphaFoldDB" id="A0AAN8VIF6"/>
<comment type="caution">
    <text evidence="2">The sequence shown here is derived from an EMBL/GenBank/DDBJ whole genome shotgun (WGS) entry which is preliminary data.</text>
</comment>
<dbReference type="EMBL" id="JBAMMX010000012">
    <property type="protein sequence ID" value="KAK6930371.1"/>
    <property type="molecule type" value="Genomic_DNA"/>
</dbReference>
<feature type="domain" description="RelA/SpoT" evidence="1">
    <location>
        <begin position="12"/>
        <end position="91"/>
    </location>
</feature>
<reference evidence="2 3" key="1">
    <citation type="submission" date="2023-12" db="EMBL/GenBank/DDBJ databases">
        <title>A high-quality genome assembly for Dillenia turbinata (Dilleniales).</title>
        <authorList>
            <person name="Chanderbali A."/>
        </authorList>
    </citation>
    <scope>NUCLEOTIDE SEQUENCE [LARGE SCALE GENOMIC DNA]</scope>
    <source>
        <strain evidence="2">LSX21</strain>
        <tissue evidence="2">Leaf</tissue>
    </source>
</reference>
<protein>
    <submittedName>
        <fullName evidence="2">RelA/SpoT</fullName>
    </submittedName>
</protein>
<dbReference type="PANTHER" id="PTHR21262:SF12">
    <property type="entry name" value="GTP DIPHOSPHOKINASE CRSH, CHLOROPLASTIC-RELATED"/>
    <property type="match status" value="1"/>
</dbReference>
<name>A0AAN8VIF6_9MAGN</name>
<organism evidence="2 3">
    <name type="scientific">Dillenia turbinata</name>
    <dbReference type="NCBI Taxonomy" id="194707"/>
    <lineage>
        <taxon>Eukaryota</taxon>
        <taxon>Viridiplantae</taxon>
        <taxon>Streptophyta</taxon>
        <taxon>Embryophyta</taxon>
        <taxon>Tracheophyta</taxon>
        <taxon>Spermatophyta</taxon>
        <taxon>Magnoliopsida</taxon>
        <taxon>eudicotyledons</taxon>
        <taxon>Gunneridae</taxon>
        <taxon>Pentapetalae</taxon>
        <taxon>Dilleniales</taxon>
        <taxon>Dilleniaceae</taxon>
        <taxon>Dillenia</taxon>
    </lineage>
</organism>
<keyword evidence="3" id="KW-1185">Reference proteome</keyword>
<sequence length="99" mass="11700">MYHCQKSLENFTIKKLLRDGRRAEDIHDIWGLWVILESRSGSRMLEISEKVCYRTCVIIKPLRKEIPLRTMDNIAKPKLKGYQSLYMAVDVSEMARLDR</sequence>
<dbReference type="PANTHER" id="PTHR21262">
    <property type="entry name" value="GUANOSINE-3',5'-BIS DIPHOSPHATE 3'-PYROPHOSPHOHYDROLASE"/>
    <property type="match status" value="1"/>
</dbReference>
<dbReference type="InterPro" id="IPR043519">
    <property type="entry name" value="NT_sf"/>
</dbReference>
<accession>A0AAN8VIF6</accession>
<gene>
    <name evidence="2" type="ORF">RJ641_004465</name>
</gene>
<dbReference type="SUPFAM" id="SSF81301">
    <property type="entry name" value="Nucleotidyltransferase"/>
    <property type="match status" value="1"/>
</dbReference>
<evidence type="ECO:0000313" key="3">
    <source>
        <dbReference type="Proteomes" id="UP001370490"/>
    </source>
</evidence>